<feature type="non-terminal residue" evidence="2">
    <location>
        <position position="62"/>
    </location>
</feature>
<dbReference type="AlphaFoldDB" id="A0A6G4WR54"/>
<keyword evidence="3" id="KW-1185">Reference proteome</keyword>
<dbReference type="Proteomes" id="UP000477722">
    <property type="component" value="Unassembled WGS sequence"/>
</dbReference>
<evidence type="ECO:0000313" key="3">
    <source>
        <dbReference type="Proteomes" id="UP000477722"/>
    </source>
</evidence>
<feature type="region of interest" description="Disordered" evidence="1">
    <location>
        <begin position="1"/>
        <end position="30"/>
    </location>
</feature>
<evidence type="ECO:0000256" key="1">
    <source>
        <dbReference type="SAM" id="MobiDB-lite"/>
    </source>
</evidence>
<evidence type="ECO:0000313" key="2">
    <source>
        <dbReference type="EMBL" id="NGO67120.1"/>
    </source>
</evidence>
<organism evidence="2 3">
    <name type="scientific">Streptomyces boncukensis</name>
    <dbReference type="NCBI Taxonomy" id="2711219"/>
    <lineage>
        <taxon>Bacteria</taxon>
        <taxon>Bacillati</taxon>
        <taxon>Actinomycetota</taxon>
        <taxon>Actinomycetes</taxon>
        <taxon>Kitasatosporales</taxon>
        <taxon>Streptomycetaceae</taxon>
        <taxon>Streptomyces</taxon>
    </lineage>
</organism>
<protein>
    <submittedName>
        <fullName evidence="2">Uncharacterized protein</fullName>
    </submittedName>
</protein>
<dbReference type="RefSeq" id="WP_165296782.1">
    <property type="nucleotide sequence ID" value="NZ_JAAKZZ010000008.1"/>
</dbReference>
<reference evidence="2 3" key="1">
    <citation type="submission" date="2020-02" db="EMBL/GenBank/DDBJ databases">
        <title>Whole-genome analyses of novel actinobacteria.</title>
        <authorList>
            <person name="Sahin N."/>
            <person name="Tatar D."/>
        </authorList>
    </citation>
    <scope>NUCLEOTIDE SEQUENCE [LARGE SCALE GENOMIC DNA]</scope>
    <source>
        <strain evidence="2 3">SB3404</strain>
    </source>
</reference>
<dbReference type="EMBL" id="JAAKZZ010000008">
    <property type="protein sequence ID" value="NGO67120.1"/>
    <property type="molecule type" value="Genomic_DNA"/>
</dbReference>
<comment type="caution">
    <text evidence="2">The sequence shown here is derived from an EMBL/GenBank/DDBJ whole genome shotgun (WGS) entry which is preliminary data.</text>
</comment>
<proteinExistence type="predicted"/>
<gene>
    <name evidence="2" type="ORF">G5C65_01820</name>
</gene>
<name>A0A6G4WR54_9ACTN</name>
<sequence length="62" mass="6634">MTTENTEAARRQPPAPDVPDALDTPDAPGDGYAAARLRLLQDTARSGPSRRAALCALTDEWL</sequence>
<accession>A0A6G4WR54</accession>